<proteinExistence type="predicted"/>
<gene>
    <name evidence="2" type="ORF">UPYG_G00211320</name>
</gene>
<sequence length="174" mass="19555">MSGSQFKAVYVPCFGSQTPQNQRGGQQNKQYHIELSNFRGGLLDGSSTKKIKFTKCNSKLTKSKKQSCERSMLPQRMAGDRSRGGEGSQQPRRGIPGVGERASFLPCSSSTCSPLSTLSENIFTFSQRDKSSSTKRNQWSTRQDVLRTIGRMLRENRNIRERLLSLSQNSQVIR</sequence>
<organism evidence="2 3">
    <name type="scientific">Umbra pygmaea</name>
    <name type="common">Eastern mudminnow</name>
    <dbReference type="NCBI Taxonomy" id="75934"/>
    <lineage>
        <taxon>Eukaryota</taxon>
        <taxon>Metazoa</taxon>
        <taxon>Chordata</taxon>
        <taxon>Craniata</taxon>
        <taxon>Vertebrata</taxon>
        <taxon>Euteleostomi</taxon>
        <taxon>Actinopterygii</taxon>
        <taxon>Neopterygii</taxon>
        <taxon>Teleostei</taxon>
        <taxon>Protacanthopterygii</taxon>
        <taxon>Esociformes</taxon>
        <taxon>Umbridae</taxon>
        <taxon>Umbra</taxon>
    </lineage>
</organism>
<dbReference type="Proteomes" id="UP001557470">
    <property type="component" value="Unassembled WGS sequence"/>
</dbReference>
<reference evidence="2 3" key="1">
    <citation type="submission" date="2024-06" db="EMBL/GenBank/DDBJ databases">
        <authorList>
            <person name="Pan Q."/>
            <person name="Wen M."/>
            <person name="Jouanno E."/>
            <person name="Zahm M."/>
            <person name="Klopp C."/>
            <person name="Cabau C."/>
            <person name="Louis A."/>
            <person name="Berthelot C."/>
            <person name="Parey E."/>
            <person name="Roest Crollius H."/>
            <person name="Montfort J."/>
            <person name="Robinson-Rechavi M."/>
            <person name="Bouchez O."/>
            <person name="Lampietro C."/>
            <person name="Lopez Roques C."/>
            <person name="Donnadieu C."/>
            <person name="Postlethwait J."/>
            <person name="Bobe J."/>
            <person name="Verreycken H."/>
            <person name="Guiguen Y."/>
        </authorList>
    </citation>
    <scope>NUCLEOTIDE SEQUENCE [LARGE SCALE GENOMIC DNA]</scope>
    <source>
        <strain evidence="2">Up_M1</strain>
        <tissue evidence="2">Testis</tissue>
    </source>
</reference>
<feature type="region of interest" description="Disordered" evidence="1">
    <location>
        <begin position="64"/>
        <end position="99"/>
    </location>
</feature>
<accession>A0ABD0X3V4</accession>
<evidence type="ECO:0000256" key="1">
    <source>
        <dbReference type="SAM" id="MobiDB-lite"/>
    </source>
</evidence>
<dbReference type="EMBL" id="JAGEUA010000006">
    <property type="protein sequence ID" value="KAL0973801.1"/>
    <property type="molecule type" value="Genomic_DNA"/>
</dbReference>
<protein>
    <submittedName>
        <fullName evidence="2">Uncharacterized protein</fullName>
    </submittedName>
</protein>
<dbReference type="AlphaFoldDB" id="A0ABD0X3V4"/>
<keyword evidence="3" id="KW-1185">Reference proteome</keyword>
<name>A0ABD0X3V4_UMBPY</name>
<comment type="caution">
    <text evidence="2">The sequence shown here is derived from an EMBL/GenBank/DDBJ whole genome shotgun (WGS) entry which is preliminary data.</text>
</comment>
<evidence type="ECO:0000313" key="3">
    <source>
        <dbReference type="Proteomes" id="UP001557470"/>
    </source>
</evidence>
<evidence type="ECO:0000313" key="2">
    <source>
        <dbReference type="EMBL" id="KAL0973801.1"/>
    </source>
</evidence>